<dbReference type="AlphaFoldDB" id="A0A8T0TZE5"/>
<sequence length="130" mass="14813">MYGEDCLVQMLAEGTDGGRRFFKCPRAWAFNAPENCGFVRWVDPPPIHPHAEYIYYLHNRIFDLEMEVSSGNNEEEEDENKGPIPPKYPCTIPYCNCPCHNNNPPAPPPPHATGAYYGDGSTQFANWEQY</sequence>
<evidence type="ECO:0000313" key="6">
    <source>
        <dbReference type="EMBL" id="KAG2617291.1"/>
    </source>
</evidence>
<protein>
    <recommendedName>
        <fullName evidence="5">GRF-type domain-containing protein</fullName>
    </recommendedName>
</protein>
<reference evidence="6" key="1">
    <citation type="submission" date="2020-05" db="EMBL/GenBank/DDBJ databases">
        <title>WGS assembly of Panicum virgatum.</title>
        <authorList>
            <person name="Lovell J.T."/>
            <person name="Jenkins J."/>
            <person name="Shu S."/>
            <person name="Juenger T.E."/>
            <person name="Schmutz J."/>
        </authorList>
    </citation>
    <scope>NUCLEOTIDE SEQUENCE</scope>
    <source>
        <strain evidence="6">AP13</strain>
    </source>
</reference>
<dbReference type="EMBL" id="CM029042">
    <property type="protein sequence ID" value="KAG2617291.1"/>
    <property type="molecule type" value="Genomic_DNA"/>
</dbReference>
<name>A0A8T0TZE5_PANVG</name>
<keyword evidence="1" id="KW-0479">Metal-binding</keyword>
<proteinExistence type="predicted"/>
<keyword evidence="7" id="KW-1185">Reference proteome</keyword>
<evidence type="ECO:0000256" key="4">
    <source>
        <dbReference type="PROSITE-ProRule" id="PRU01343"/>
    </source>
</evidence>
<comment type="caution">
    <text evidence="6">The sequence shown here is derived from an EMBL/GenBank/DDBJ whole genome shotgun (WGS) entry which is preliminary data.</text>
</comment>
<dbReference type="Proteomes" id="UP000823388">
    <property type="component" value="Chromosome 3N"/>
</dbReference>
<evidence type="ECO:0000259" key="5">
    <source>
        <dbReference type="PROSITE" id="PS51999"/>
    </source>
</evidence>
<feature type="domain" description="GRF-type" evidence="5">
    <location>
        <begin position="1"/>
        <end position="45"/>
    </location>
</feature>
<accession>A0A8T0TZE5</accession>
<dbReference type="PROSITE" id="PS51999">
    <property type="entry name" value="ZF_GRF"/>
    <property type="match status" value="1"/>
</dbReference>
<evidence type="ECO:0000313" key="7">
    <source>
        <dbReference type="Proteomes" id="UP000823388"/>
    </source>
</evidence>
<organism evidence="6 7">
    <name type="scientific">Panicum virgatum</name>
    <name type="common">Blackwell switchgrass</name>
    <dbReference type="NCBI Taxonomy" id="38727"/>
    <lineage>
        <taxon>Eukaryota</taxon>
        <taxon>Viridiplantae</taxon>
        <taxon>Streptophyta</taxon>
        <taxon>Embryophyta</taxon>
        <taxon>Tracheophyta</taxon>
        <taxon>Spermatophyta</taxon>
        <taxon>Magnoliopsida</taxon>
        <taxon>Liliopsida</taxon>
        <taxon>Poales</taxon>
        <taxon>Poaceae</taxon>
        <taxon>PACMAD clade</taxon>
        <taxon>Panicoideae</taxon>
        <taxon>Panicodae</taxon>
        <taxon>Paniceae</taxon>
        <taxon>Panicinae</taxon>
        <taxon>Panicum</taxon>
        <taxon>Panicum sect. Hiantes</taxon>
    </lineage>
</organism>
<evidence type="ECO:0000256" key="3">
    <source>
        <dbReference type="ARBA" id="ARBA00022833"/>
    </source>
</evidence>
<dbReference type="GO" id="GO:0008270">
    <property type="term" value="F:zinc ion binding"/>
    <property type="evidence" value="ECO:0007669"/>
    <property type="project" value="UniProtKB-KW"/>
</dbReference>
<evidence type="ECO:0000256" key="1">
    <source>
        <dbReference type="ARBA" id="ARBA00022723"/>
    </source>
</evidence>
<gene>
    <name evidence="6" type="ORF">PVAP13_3NG179762</name>
</gene>
<keyword evidence="3" id="KW-0862">Zinc</keyword>
<dbReference type="InterPro" id="IPR010666">
    <property type="entry name" value="Znf_GRF"/>
</dbReference>
<evidence type="ECO:0000256" key="2">
    <source>
        <dbReference type="ARBA" id="ARBA00022771"/>
    </source>
</evidence>
<keyword evidence="2 4" id="KW-0863">Zinc-finger</keyword>